<dbReference type="InterPro" id="IPR000073">
    <property type="entry name" value="AB_hydrolase_1"/>
</dbReference>
<dbReference type="EMBL" id="SFCC01000013">
    <property type="protein sequence ID" value="RZQ61076.1"/>
    <property type="molecule type" value="Genomic_DNA"/>
</dbReference>
<evidence type="ECO:0000259" key="1">
    <source>
        <dbReference type="Pfam" id="PF12697"/>
    </source>
</evidence>
<reference evidence="2 3" key="1">
    <citation type="submission" date="2019-02" db="EMBL/GenBank/DDBJ databases">
        <title>Draft genome sequence of Amycolatopsis sp. 8-3EHSu isolated from roots of Suaeda maritima.</title>
        <authorList>
            <person name="Duangmal K."/>
            <person name="Chantavorakit T."/>
        </authorList>
    </citation>
    <scope>NUCLEOTIDE SEQUENCE [LARGE SCALE GENOMIC DNA]</scope>
    <source>
        <strain evidence="2 3">8-3EHSu</strain>
    </source>
</reference>
<comment type="caution">
    <text evidence="2">The sequence shown here is derived from an EMBL/GenBank/DDBJ whole genome shotgun (WGS) entry which is preliminary data.</text>
</comment>
<sequence>MSTVVSADGTVIAYDRHGTGRPVVLVYGAVAERGGHAPLAELLAGEFTVFNYDRRGRGDSGDTAPYAVEREIEDLAAVIAEAGEPVSLYGMSSGAALALLAAGRGLPIERMVVHEPPYSADERQRAHSRTEGRRIADLIESGRAVDAMRLFLAATGTPDEVLDQMLADPGMVARAHTIGYDSAILDDLGTGGAPPLDLIAGITVPTLVLAGSETFDGMSAVAAEVADTLPHGRLRVLEGQGHGVAAQVLAPVLTEFFAAGQPGKSA</sequence>
<dbReference type="OrthoDB" id="63519at2"/>
<dbReference type="PANTHER" id="PTHR43433:SF1">
    <property type="entry name" value="BLL5160 PROTEIN"/>
    <property type="match status" value="1"/>
</dbReference>
<dbReference type="Pfam" id="PF12697">
    <property type="entry name" value="Abhydrolase_6"/>
    <property type="match status" value="1"/>
</dbReference>
<name>A0A4Q7J389_9PSEU</name>
<keyword evidence="3" id="KW-1185">Reference proteome</keyword>
<dbReference type="InterPro" id="IPR050471">
    <property type="entry name" value="AB_hydrolase"/>
</dbReference>
<organism evidence="2 3">
    <name type="scientific">Amycolatopsis suaedae</name>
    <dbReference type="NCBI Taxonomy" id="2510978"/>
    <lineage>
        <taxon>Bacteria</taxon>
        <taxon>Bacillati</taxon>
        <taxon>Actinomycetota</taxon>
        <taxon>Actinomycetes</taxon>
        <taxon>Pseudonocardiales</taxon>
        <taxon>Pseudonocardiaceae</taxon>
        <taxon>Amycolatopsis</taxon>
    </lineage>
</organism>
<evidence type="ECO:0000313" key="2">
    <source>
        <dbReference type="EMBL" id="RZQ61076.1"/>
    </source>
</evidence>
<protein>
    <submittedName>
        <fullName evidence="2">Alpha/beta hydrolase</fullName>
    </submittedName>
</protein>
<dbReference type="SUPFAM" id="SSF53474">
    <property type="entry name" value="alpha/beta-Hydrolases"/>
    <property type="match status" value="1"/>
</dbReference>
<dbReference type="RefSeq" id="WP_130477890.1">
    <property type="nucleotide sequence ID" value="NZ_SFCC01000013.1"/>
</dbReference>
<dbReference type="Gene3D" id="3.40.50.1820">
    <property type="entry name" value="alpha/beta hydrolase"/>
    <property type="match status" value="1"/>
</dbReference>
<dbReference type="GO" id="GO:0016787">
    <property type="term" value="F:hydrolase activity"/>
    <property type="evidence" value="ECO:0007669"/>
    <property type="project" value="UniProtKB-KW"/>
</dbReference>
<dbReference type="InterPro" id="IPR029058">
    <property type="entry name" value="AB_hydrolase_fold"/>
</dbReference>
<keyword evidence="2" id="KW-0378">Hydrolase</keyword>
<feature type="domain" description="AB hydrolase-1" evidence="1">
    <location>
        <begin position="36"/>
        <end position="244"/>
    </location>
</feature>
<proteinExistence type="predicted"/>
<dbReference type="AlphaFoldDB" id="A0A4Q7J389"/>
<evidence type="ECO:0000313" key="3">
    <source>
        <dbReference type="Proteomes" id="UP000292003"/>
    </source>
</evidence>
<dbReference type="Proteomes" id="UP000292003">
    <property type="component" value="Unassembled WGS sequence"/>
</dbReference>
<gene>
    <name evidence="2" type="ORF">EWH70_24620</name>
</gene>
<dbReference type="PANTHER" id="PTHR43433">
    <property type="entry name" value="HYDROLASE, ALPHA/BETA FOLD FAMILY PROTEIN"/>
    <property type="match status" value="1"/>
</dbReference>
<accession>A0A4Q7J389</accession>